<proteinExistence type="inferred from homology"/>
<keyword evidence="10" id="KW-0170">Cobalt</keyword>
<reference evidence="13 14" key="1">
    <citation type="submission" date="2019-01" db="EMBL/GenBank/DDBJ databases">
        <title>Ktedonosporobacter rubrisoli SCAWS-G2.</title>
        <authorList>
            <person name="Huang Y."/>
            <person name="Yan B."/>
        </authorList>
    </citation>
    <scope>NUCLEOTIDE SEQUENCE [LARGE SCALE GENOMIC DNA]</scope>
    <source>
        <strain evidence="13 14">SCAWS-G2</strain>
    </source>
</reference>
<comment type="catalytic activity">
    <reaction evidence="11">
        <text>N-succinyl-(2S,6S)-2,6-diaminopimelate + H2O = (2S,6S)-2,6-diaminopimelate + succinate</text>
        <dbReference type="Rhea" id="RHEA:22608"/>
        <dbReference type="ChEBI" id="CHEBI:15377"/>
        <dbReference type="ChEBI" id="CHEBI:30031"/>
        <dbReference type="ChEBI" id="CHEBI:57609"/>
        <dbReference type="ChEBI" id="CHEBI:58087"/>
        <dbReference type="EC" id="3.5.1.18"/>
    </reaction>
</comment>
<sequence>MEDVTALLQQLVAIDSINPDLVPGAAGEREIASFVADWLEKQGLEVEIDEPQPGRPSVIGMARGSGGGRSLMLNAHMDTVGVAGMERPHDPVVQGKRLYGRGAFDMKGGLAAIMLAAAEAKKRQLRGDVILTAVADEEYASIGTQSVVKRWHADAAIVTEPTELQLCVAHKGFIWLEITTQGVAAHGSKPDLGLDAIIKMGHVLVGLDKLNKTLLSASAHHMLGSGSLHASLIEGGQELSSYPASCTLQVERRTVPGETPEQVEKEIRSVLEQIRASDASFKASLKTSLVRQAFEVDENETIVQILKRQTQALLGKQPEIGGSTPWMDSAILSAAGIPTVVFGPGGAGAHAVVEWSDLEQVQSCANILLAAAEEFCA</sequence>
<dbReference type="InterPro" id="IPR036264">
    <property type="entry name" value="Bact_exopeptidase_dim_dom"/>
</dbReference>
<evidence type="ECO:0000256" key="5">
    <source>
        <dbReference type="ARBA" id="ARBA00011921"/>
    </source>
</evidence>
<dbReference type="OrthoDB" id="9792335at2"/>
<evidence type="ECO:0000256" key="2">
    <source>
        <dbReference type="ARBA" id="ARBA00001947"/>
    </source>
</evidence>
<evidence type="ECO:0000259" key="12">
    <source>
        <dbReference type="Pfam" id="PF07687"/>
    </source>
</evidence>
<evidence type="ECO:0000256" key="9">
    <source>
        <dbReference type="ARBA" id="ARBA00022833"/>
    </source>
</evidence>
<feature type="domain" description="Peptidase M20 dimerisation" evidence="12">
    <location>
        <begin position="168"/>
        <end position="274"/>
    </location>
</feature>
<evidence type="ECO:0000256" key="8">
    <source>
        <dbReference type="ARBA" id="ARBA00022801"/>
    </source>
</evidence>
<comment type="similarity">
    <text evidence="4">Belongs to the peptidase M20A family.</text>
</comment>
<evidence type="ECO:0000256" key="4">
    <source>
        <dbReference type="ARBA" id="ARBA00006247"/>
    </source>
</evidence>
<dbReference type="SUPFAM" id="SSF53187">
    <property type="entry name" value="Zn-dependent exopeptidases"/>
    <property type="match status" value="1"/>
</dbReference>
<organism evidence="13 14">
    <name type="scientific">Ktedonosporobacter rubrisoli</name>
    <dbReference type="NCBI Taxonomy" id="2509675"/>
    <lineage>
        <taxon>Bacteria</taxon>
        <taxon>Bacillati</taxon>
        <taxon>Chloroflexota</taxon>
        <taxon>Ktedonobacteria</taxon>
        <taxon>Ktedonobacterales</taxon>
        <taxon>Ktedonosporobacteraceae</taxon>
        <taxon>Ktedonosporobacter</taxon>
    </lineage>
</organism>
<dbReference type="Gene3D" id="3.40.630.10">
    <property type="entry name" value="Zn peptidases"/>
    <property type="match status" value="2"/>
</dbReference>
<comment type="pathway">
    <text evidence="3">Amino-acid biosynthesis; L-lysine biosynthesis via DAP pathway; LL-2,6-diaminopimelate from (S)-tetrahydrodipicolinate (succinylase route): step 3/3.</text>
</comment>
<dbReference type="PANTHER" id="PTHR43808">
    <property type="entry name" value="ACETYLORNITHINE DEACETYLASE"/>
    <property type="match status" value="1"/>
</dbReference>
<keyword evidence="9" id="KW-0862">Zinc</keyword>
<accession>A0A4P6JRE9</accession>
<evidence type="ECO:0000256" key="7">
    <source>
        <dbReference type="ARBA" id="ARBA00022723"/>
    </source>
</evidence>
<dbReference type="InterPro" id="IPR010182">
    <property type="entry name" value="ArgE/DapE"/>
</dbReference>
<comment type="cofactor">
    <cofactor evidence="2">
        <name>Zn(2+)</name>
        <dbReference type="ChEBI" id="CHEBI:29105"/>
    </cofactor>
</comment>
<dbReference type="NCBIfam" id="TIGR01910">
    <property type="entry name" value="DapE-ArgE"/>
    <property type="match status" value="1"/>
</dbReference>
<evidence type="ECO:0000256" key="10">
    <source>
        <dbReference type="ARBA" id="ARBA00023285"/>
    </source>
</evidence>
<dbReference type="AlphaFoldDB" id="A0A4P6JRE9"/>
<dbReference type="GO" id="GO:0046872">
    <property type="term" value="F:metal ion binding"/>
    <property type="evidence" value="ECO:0007669"/>
    <property type="project" value="UniProtKB-KW"/>
</dbReference>
<dbReference type="KEGG" id="kbs:EPA93_17945"/>
<name>A0A4P6JRE9_KTERU</name>
<dbReference type="PANTHER" id="PTHR43808:SF25">
    <property type="entry name" value="PEPTIDASE M20 DIMERISATION DOMAIN-CONTAINING PROTEIN"/>
    <property type="match status" value="1"/>
</dbReference>
<dbReference type="EC" id="3.5.1.18" evidence="5"/>
<evidence type="ECO:0000256" key="6">
    <source>
        <dbReference type="ARBA" id="ARBA00016853"/>
    </source>
</evidence>
<dbReference type="EMBL" id="CP035758">
    <property type="protein sequence ID" value="QBD77772.1"/>
    <property type="molecule type" value="Genomic_DNA"/>
</dbReference>
<evidence type="ECO:0000256" key="3">
    <source>
        <dbReference type="ARBA" id="ARBA00005130"/>
    </source>
</evidence>
<gene>
    <name evidence="13" type="ORF">EPA93_17945</name>
</gene>
<dbReference type="GO" id="GO:0009089">
    <property type="term" value="P:lysine biosynthetic process via diaminopimelate"/>
    <property type="evidence" value="ECO:0007669"/>
    <property type="project" value="UniProtKB-UniPathway"/>
</dbReference>
<dbReference type="Pfam" id="PF07687">
    <property type="entry name" value="M20_dimer"/>
    <property type="match status" value="1"/>
</dbReference>
<dbReference type="SUPFAM" id="SSF55031">
    <property type="entry name" value="Bacterial exopeptidase dimerisation domain"/>
    <property type="match status" value="1"/>
</dbReference>
<dbReference type="RefSeq" id="WP_129888825.1">
    <property type="nucleotide sequence ID" value="NZ_CP035758.1"/>
</dbReference>
<dbReference type="Pfam" id="PF01546">
    <property type="entry name" value="Peptidase_M20"/>
    <property type="match status" value="1"/>
</dbReference>
<dbReference type="InterPro" id="IPR050072">
    <property type="entry name" value="Peptidase_M20A"/>
</dbReference>
<protein>
    <recommendedName>
        <fullName evidence="6">Probable succinyl-diaminopimelate desuccinylase</fullName>
        <ecNumber evidence="5">3.5.1.18</ecNumber>
    </recommendedName>
</protein>
<evidence type="ECO:0000256" key="11">
    <source>
        <dbReference type="ARBA" id="ARBA00051301"/>
    </source>
</evidence>
<comment type="cofactor">
    <cofactor evidence="1">
        <name>Co(2+)</name>
        <dbReference type="ChEBI" id="CHEBI:48828"/>
    </cofactor>
</comment>
<dbReference type="GO" id="GO:0009014">
    <property type="term" value="F:succinyl-diaminopimelate desuccinylase activity"/>
    <property type="evidence" value="ECO:0007669"/>
    <property type="project" value="UniProtKB-EC"/>
</dbReference>
<keyword evidence="14" id="KW-1185">Reference proteome</keyword>
<evidence type="ECO:0000313" key="13">
    <source>
        <dbReference type="EMBL" id="QBD77772.1"/>
    </source>
</evidence>
<keyword evidence="8" id="KW-0378">Hydrolase</keyword>
<dbReference type="PROSITE" id="PS00758">
    <property type="entry name" value="ARGE_DAPE_CPG2_1"/>
    <property type="match status" value="1"/>
</dbReference>
<dbReference type="Gene3D" id="3.30.70.360">
    <property type="match status" value="1"/>
</dbReference>
<evidence type="ECO:0000313" key="14">
    <source>
        <dbReference type="Proteomes" id="UP000290365"/>
    </source>
</evidence>
<dbReference type="InterPro" id="IPR001261">
    <property type="entry name" value="ArgE/DapE_CS"/>
</dbReference>
<evidence type="ECO:0000256" key="1">
    <source>
        <dbReference type="ARBA" id="ARBA00001941"/>
    </source>
</evidence>
<dbReference type="UniPathway" id="UPA00034">
    <property type="reaction ID" value="UER00021"/>
</dbReference>
<dbReference type="InterPro" id="IPR002933">
    <property type="entry name" value="Peptidase_M20"/>
</dbReference>
<dbReference type="Proteomes" id="UP000290365">
    <property type="component" value="Chromosome"/>
</dbReference>
<dbReference type="InterPro" id="IPR011650">
    <property type="entry name" value="Peptidase_M20_dimer"/>
</dbReference>
<keyword evidence="7" id="KW-0479">Metal-binding</keyword>